<proteinExistence type="predicted"/>
<sequence>MSTREPVISEGIEVTTRSNNYDLSDFNEEILNNFHILCFSLSDPCSSPERNHNVSKVDSDTVLSNSAF</sequence>
<organism evidence="2 3">
    <name type="scientific">Smittium mucronatum</name>
    <dbReference type="NCBI Taxonomy" id="133383"/>
    <lineage>
        <taxon>Eukaryota</taxon>
        <taxon>Fungi</taxon>
        <taxon>Fungi incertae sedis</taxon>
        <taxon>Zoopagomycota</taxon>
        <taxon>Kickxellomycotina</taxon>
        <taxon>Harpellomycetes</taxon>
        <taxon>Harpellales</taxon>
        <taxon>Legeriomycetaceae</taxon>
        <taxon>Smittium</taxon>
    </lineage>
</organism>
<dbReference type="EMBL" id="LSSL01003000">
    <property type="protein sequence ID" value="OLY80907.1"/>
    <property type="molecule type" value="Genomic_DNA"/>
</dbReference>
<dbReference type="AlphaFoldDB" id="A0A1R0GVK7"/>
<comment type="caution">
    <text evidence="2">The sequence shown here is derived from an EMBL/GenBank/DDBJ whole genome shotgun (WGS) entry which is preliminary data.</text>
</comment>
<reference evidence="2 3" key="1">
    <citation type="journal article" date="2016" name="Mol. Biol. Evol.">
        <title>Genome-Wide Survey of Gut Fungi (Harpellales) Reveals the First Horizontally Transferred Ubiquitin Gene from a Mosquito Host.</title>
        <authorList>
            <person name="Wang Y."/>
            <person name="White M.M."/>
            <person name="Kvist S."/>
            <person name="Moncalvo J.M."/>
        </authorList>
    </citation>
    <scope>NUCLEOTIDE SEQUENCE [LARGE SCALE GENOMIC DNA]</scope>
    <source>
        <strain evidence="2 3">ALG-7-W6</strain>
    </source>
</reference>
<evidence type="ECO:0000256" key="1">
    <source>
        <dbReference type="SAM" id="MobiDB-lite"/>
    </source>
</evidence>
<dbReference type="Proteomes" id="UP000187455">
    <property type="component" value="Unassembled WGS sequence"/>
</dbReference>
<name>A0A1R0GVK7_9FUNG</name>
<accession>A0A1R0GVK7</accession>
<gene>
    <name evidence="2" type="ORF">AYI68_g4989</name>
</gene>
<keyword evidence="3" id="KW-1185">Reference proteome</keyword>
<feature type="region of interest" description="Disordered" evidence="1">
    <location>
        <begin position="45"/>
        <end position="68"/>
    </location>
</feature>
<evidence type="ECO:0000313" key="2">
    <source>
        <dbReference type="EMBL" id="OLY80907.1"/>
    </source>
</evidence>
<feature type="compositionally biased region" description="Basic and acidic residues" evidence="1">
    <location>
        <begin position="49"/>
        <end position="59"/>
    </location>
</feature>
<protein>
    <submittedName>
        <fullName evidence="2">Uncharacterized protein</fullName>
    </submittedName>
</protein>
<evidence type="ECO:0000313" key="3">
    <source>
        <dbReference type="Proteomes" id="UP000187455"/>
    </source>
</evidence>